<protein>
    <submittedName>
        <fullName evidence="1">Uncharacterized protein</fullName>
    </submittedName>
</protein>
<name>A0ABV9UX76_9ACTN</name>
<keyword evidence="2" id="KW-1185">Reference proteome</keyword>
<proteinExistence type="predicted"/>
<gene>
    <name evidence="1" type="ORF">ACFPFX_32750</name>
</gene>
<dbReference type="Proteomes" id="UP001595834">
    <property type="component" value="Unassembled WGS sequence"/>
</dbReference>
<comment type="caution">
    <text evidence="1">The sequence shown here is derived from an EMBL/GenBank/DDBJ whole genome shotgun (WGS) entry which is preliminary data.</text>
</comment>
<accession>A0ABV9UX76</accession>
<dbReference type="RefSeq" id="WP_344378526.1">
    <property type="nucleotide sequence ID" value="NZ_BAAASQ010000022.1"/>
</dbReference>
<sequence length="44" mass="5069">MDIGPDHEFDAGMVSVARRQVERMRMLEWELTGKHPSDIDPDAE</sequence>
<evidence type="ECO:0000313" key="2">
    <source>
        <dbReference type="Proteomes" id="UP001595834"/>
    </source>
</evidence>
<evidence type="ECO:0000313" key="1">
    <source>
        <dbReference type="EMBL" id="MFC4961070.1"/>
    </source>
</evidence>
<organism evidence="1 2">
    <name type="scientific">Streptomyces mauvecolor</name>
    <dbReference type="NCBI Taxonomy" id="58345"/>
    <lineage>
        <taxon>Bacteria</taxon>
        <taxon>Bacillati</taxon>
        <taxon>Actinomycetota</taxon>
        <taxon>Actinomycetes</taxon>
        <taxon>Kitasatosporales</taxon>
        <taxon>Streptomycetaceae</taxon>
        <taxon>Streptomyces</taxon>
    </lineage>
</organism>
<reference evidence="2" key="1">
    <citation type="journal article" date="2019" name="Int. J. Syst. Evol. Microbiol.">
        <title>The Global Catalogue of Microorganisms (GCM) 10K type strain sequencing project: providing services to taxonomists for standard genome sequencing and annotation.</title>
        <authorList>
            <consortium name="The Broad Institute Genomics Platform"/>
            <consortium name="The Broad Institute Genome Sequencing Center for Infectious Disease"/>
            <person name="Wu L."/>
            <person name="Ma J."/>
        </authorList>
    </citation>
    <scope>NUCLEOTIDE SEQUENCE [LARGE SCALE GENOMIC DNA]</scope>
    <source>
        <strain evidence="2">CCM 7224</strain>
    </source>
</reference>
<dbReference type="EMBL" id="JBHSIZ010000041">
    <property type="protein sequence ID" value="MFC4961070.1"/>
    <property type="molecule type" value="Genomic_DNA"/>
</dbReference>